<evidence type="ECO:0000313" key="2">
    <source>
        <dbReference type="EMBL" id="NGM50266.1"/>
    </source>
</evidence>
<feature type="chain" id="PRO_5026016016" evidence="1">
    <location>
        <begin position="22"/>
        <end position="271"/>
    </location>
</feature>
<feature type="signal peptide" evidence="1">
    <location>
        <begin position="1"/>
        <end position="21"/>
    </location>
</feature>
<sequence>MTRWAAGLALVIAATAGEAMAQPSAVSLDDLATLPDAEIVARTMAQIGADIVHVDRKEPRVVFIFPSEPVRRRIRFMLRPRAAASMPGLCVVPFWDVLFEEEGGERPPRTAFRDLTVERAYRVVDEVGLRIGEGAAVDPITEARCAEIETPDELLEASDQNMAWQAASLAQTVRRDFASLPADKVNCLLEEGCEALVRSLTARSVAWASSCSDLNGHTRAADETCTTFSIRGTQTRGSLDVHVTVTAAFDADPFRWRLRELEIHRPPRPVE</sequence>
<dbReference type="EMBL" id="JAAKGT010000004">
    <property type="protein sequence ID" value="NGM50266.1"/>
    <property type="molecule type" value="Genomic_DNA"/>
</dbReference>
<dbReference type="RefSeq" id="WP_165258847.1">
    <property type="nucleotide sequence ID" value="NZ_JAAKGT010000004.1"/>
</dbReference>
<dbReference type="AlphaFoldDB" id="A0A6G4QX89"/>
<name>A0A6G4QX89_9CAUL</name>
<proteinExistence type="predicted"/>
<organism evidence="2">
    <name type="scientific">Caulobacter sp. 602-2</name>
    <dbReference type="NCBI Taxonomy" id="2710887"/>
    <lineage>
        <taxon>Bacteria</taxon>
        <taxon>Pseudomonadati</taxon>
        <taxon>Pseudomonadota</taxon>
        <taxon>Alphaproteobacteria</taxon>
        <taxon>Caulobacterales</taxon>
        <taxon>Caulobacteraceae</taxon>
        <taxon>Caulobacter</taxon>
    </lineage>
</organism>
<accession>A0A6G4QX89</accession>
<evidence type="ECO:0000256" key="1">
    <source>
        <dbReference type="SAM" id="SignalP"/>
    </source>
</evidence>
<protein>
    <submittedName>
        <fullName evidence="2">Uncharacterized protein</fullName>
    </submittedName>
</protein>
<gene>
    <name evidence="2" type="ORF">G5B46_11665</name>
</gene>
<keyword evidence="1" id="KW-0732">Signal</keyword>
<comment type="caution">
    <text evidence="2">The sequence shown here is derived from an EMBL/GenBank/DDBJ whole genome shotgun (WGS) entry which is preliminary data.</text>
</comment>
<reference evidence="2" key="1">
    <citation type="submission" date="2020-02" db="EMBL/GenBank/DDBJ databases">
        <authorList>
            <person name="Gao J."/>
            <person name="Sun J."/>
        </authorList>
    </citation>
    <scope>NUCLEOTIDE SEQUENCE</scope>
    <source>
        <strain evidence="2">602-2</strain>
    </source>
</reference>